<keyword evidence="1" id="KW-1133">Transmembrane helix</keyword>
<organism evidence="2 3">
    <name type="scientific">Methylobacterium haplocladii</name>
    <dbReference type="NCBI Taxonomy" id="1176176"/>
    <lineage>
        <taxon>Bacteria</taxon>
        <taxon>Pseudomonadati</taxon>
        <taxon>Pseudomonadota</taxon>
        <taxon>Alphaproteobacteria</taxon>
        <taxon>Hyphomicrobiales</taxon>
        <taxon>Methylobacteriaceae</taxon>
        <taxon>Methylobacterium</taxon>
    </lineage>
</organism>
<sequence>MSPPLLWIAALCALLPPLGVAVAAALRGGLAQRFAASQLATTVAIFSLVLTTFAIDQPSSIDLAITLALLGLPGSLLVAVFVERWL</sequence>
<feature type="transmembrane region" description="Helical" evidence="1">
    <location>
        <begin position="63"/>
        <end position="82"/>
    </location>
</feature>
<protein>
    <recommendedName>
        <fullName evidence="4">Multicomponent Na+:H+ antiporter subunit F</fullName>
    </recommendedName>
</protein>
<evidence type="ECO:0008006" key="4">
    <source>
        <dbReference type="Google" id="ProtNLM"/>
    </source>
</evidence>
<comment type="caution">
    <text evidence="2">The sequence shown here is derived from an EMBL/GenBank/DDBJ whole genome shotgun (WGS) entry which is preliminary data.</text>
</comment>
<dbReference type="RefSeq" id="WP_238180513.1">
    <property type="nucleotide sequence ID" value="NZ_BJZT01000036.1"/>
</dbReference>
<keyword evidence="1" id="KW-0472">Membrane</keyword>
<name>A0A512IT18_9HYPH</name>
<feature type="transmembrane region" description="Helical" evidence="1">
    <location>
        <begin position="39"/>
        <end position="56"/>
    </location>
</feature>
<reference evidence="2 3" key="1">
    <citation type="submission" date="2019-07" db="EMBL/GenBank/DDBJ databases">
        <title>Whole genome shotgun sequence of Methylobacterium haplocladii NBRC 107714.</title>
        <authorList>
            <person name="Hosoyama A."/>
            <person name="Uohara A."/>
            <person name="Ohji S."/>
            <person name="Ichikawa N."/>
        </authorList>
    </citation>
    <scope>NUCLEOTIDE SEQUENCE [LARGE SCALE GENOMIC DNA]</scope>
    <source>
        <strain evidence="2 3">NBRC 107714</strain>
    </source>
</reference>
<proteinExistence type="predicted"/>
<dbReference type="AlphaFoldDB" id="A0A512IT18"/>
<keyword evidence="1" id="KW-0812">Transmembrane</keyword>
<keyword evidence="3" id="KW-1185">Reference proteome</keyword>
<dbReference type="Proteomes" id="UP000321258">
    <property type="component" value="Unassembled WGS sequence"/>
</dbReference>
<gene>
    <name evidence="2" type="ORF">MHA02_32410</name>
</gene>
<evidence type="ECO:0000313" key="2">
    <source>
        <dbReference type="EMBL" id="GEP00854.1"/>
    </source>
</evidence>
<evidence type="ECO:0000313" key="3">
    <source>
        <dbReference type="Proteomes" id="UP000321258"/>
    </source>
</evidence>
<accession>A0A512IT18</accession>
<evidence type="ECO:0000256" key="1">
    <source>
        <dbReference type="SAM" id="Phobius"/>
    </source>
</evidence>
<dbReference type="EMBL" id="BJZT01000036">
    <property type="protein sequence ID" value="GEP00854.1"/>
    <property type="molecule type" value="Genomic_DNA"/>
</dbReference>